<keyword evidence="3" id="KW-0597">Phosphoprotein</keyword>
<comment type="cofactor">
    <cofactor evidence="1">
        <name>pantetheine 4'-phosphate</name>
        <dbReference type="ChEBI" id="CHEBI:47942"/>
    </cofactor>
</comment>
<dbReference type="GO" id="GO:0031177">
    <property type="term" value="F:phosphopantetheine binding"/>
    <property type="evidence" value="ECO:0007669"/>
    <property type="project" value="InterPro"/>
</dbReference>
<dbReference type="InterPro" id="IPR001031">
    <property type="entry name" value="Thioesterase"/>
</dbReference>
<evidence type="ECO:0000256" key="2">
    <source>
        <dbReference type="ARBA" id="ARBA00022450"/>
    </source>
</evidence>
<dbReference type="InterPro" id="IPR036736">
    <property type="entry name" value="ACP-like_sf"/>
</dbReference>
<dbReference type="EMBL" id="BMLF01000007">
    <property type="protein sequence ID" value="GGM15423.1"/>
    <property type="molecule type" value="Genomic_DNA"/>
</dbReference>
<dbReference type="SUPFAM" id="SSF47336">
    <property type="entry name" value="ACP-like"/>
    <property type="match status" value="1"/>
</dbReference>
<dbReference type="InterPro" id="IPR020806">
    <property type="entry name" value="PKS_PP-bd"/>
</dbReference>
<sequence length="920" mass="101317">MSEDRHSQPAEATELVAEFPLSATQTRCWFLDRMQPGNPSLNVAVRWELRGQVQTANIERAFQHVIERHEILRTRFVEKDGAPVQQVVADVPFKLDTVDIRTVPEAQQMARVSDIAHEVAERPFDLGQPGLIRATLIRLAADRAILTFVVHQSCFDGASIRVLGHEIGTAAQAFEEGRTPDLPDLPLQYGDFALWQQDYFASGVLEEEGAYWEARLKDAPYFELEPDKPRPPVKTTSVEQVNLDLPEDFGPRLAVAAQAAGVSPFTYGCALFSAALARASGRDDVLFGTQIAGRLDSDLDPMIGVFINNLVLRFSAPADRPLSAQVAEAKQVVEGALTHQSMPFNRIVERLNPRRDPSRTPLISVNFNLQQVFMETKTYGTFSLRSSPSHAPGAIYDLDLAVMGRPSGWQMNLEYSTSLFDRETAQALAELVRGAFETAFADAEAPLSAIPLPALLAERGQDDRRRISAAEHALMRHPMVREAAVIRTEEALHAFVVPQATGALPLDELPQKIMDESPDAALADLTGISIVADFPRSSTGAVNRAVLAAPKRNAKQVRSEAMDPAVLEALQEDFAEVLGVGTVTPASHFFDMGGHSVLVLRLLTKIRDRWGVQLDVTQVYEHSTPADLARLVSARRSHAETPAEDWRIMRLRKEGEGLPLIAVNNAATALALGTAGSVPRQTACVRIFDAGRGIALDDRPFQEIAADYAEVIRKAQPEGPYLLYGNCVHGNLALEAARVLKREGAEIAGVVMKDVWEPSYTGDLPKNPKLNRQEKWHGLRSRLRAVRAGEMSFPALLGMYSITRKLGILQLGTRLGLIERVKRSDLEEDQERFISHVSRKRDAYRPAPVDFPVLHVVTGITPSGGGFSPSIGWEKIVAPEKLKTVRLPKVLVLRDKRVGVEDMAREMERFLGETGAQAEA</sequence>
<dbReference type="Gene3D" id="3.30.559.10">
    <property type="entry name" value="Chloramphenicol acetyltransferase-like domain"/>
    <property type="match status" value="1"/>
</dbReference>
<comment type="caution">
    <text evidence="5">The sequence shown here is derived from an EMBL/GenBank/DDBJ whole genome shotgun (WGS) entry which is preliminary data.</text>
</comment>
<protein>
    <recommendedName>
        <fullName evidence="4">Carrier domain-containing protein</fullName>
    </recommendedName>
</protein>
<dbReference type="PROSITE" id="PS50075">
    <property type="entry name" value="CARRIER"/>
    <property type="match status" value="1"/>
</dbReference>
<organism evidence="5 6">
    <name type="scientific">Pseudooceanicola nanhaiensis</name>
    <dbReference type="NCBI Taxonomy" id="375761"/>
    <lineage>
        <taxon>Bacteria</taxon>
        <taxon>Pseudomonadati</taxon>
        <taxon>Pseudomonadota</taxon>
        <taxon>Alphaproteobacteria</taxon>
        <taxon>Rhodobacterales</taxon>
        <taxon>Paracoccaceae</taxon>
        <taxon>Pseudooceanicola</taxon>
    </lineage>
</organism>
<evidence type="ECO:0000259" key="4">
    <source>
        <dbReference type="PROSITE" id="PS50075"/>
    </source>
</evidence>
<dbReference type="InterPro" id="IPR001242">
    <property type="entry name" value="Condensation_dom"/>
</dbReference>
<evidence type="ECO:0000256" key="3">
    <source>
        <dbReference type="ARBA" id="ARBA00022553"/>
    </source>
</evidence>
<dbReference type="Gene3D" id="1.10.1200.10">
    <property type="entry name" value="ACP-like"/>
    <property type="match status" value="1"/>
</dbReference>
<reference evidence="5" key="2">
    <citation type="submission" date="2020-09" db="EMBL/GenBank/DDBJ databases">
        <authorList>
            <person name="Sun Q."/>
            <person name="Zhou Y."/>
        </authorList>
    </citation>
    <scope>NUCLEOTIDE SEQUENCE</scope>
    <source>
        <strain evidence="5">CGMCC 1.6293</strain>
    </source>
</reference>
<dbReference type="Pfam" id="PF00550">
    <property type="entry name" value="PP-binding"/>
    <property type="match status" value="1"/>
</dbReference>
<dbReference type="Gene3D" id="3.40.50.1820">
    <property type="entry name" value="alpha/beta hydrolase"/>
    <property type="match status" value="1"/>
</dbReference>
<evidence type="ECO:0000256" key="1">
    <source>
        <dbReference type="ARBA" id="ARBA00001957"/>
    </source>
</evidence>
<keyword evidence="6" id="KW-1185">Reference proteome</keyword>
<dbReference type="InterPro" id="IPR006162">
    <property type="entry name" value="Ppantetheine_attach_site"/>
</dbReference>
<dbReference type="Gene3D" id="3.30.559.30">
    <property type="entry name" value="Nonribosomal peptide synthetase, condensation domain"/>
    <property type="match status" value="1"/>
</dbReference>
<dbReference type="GO" id="GO:0043041">
    <property type="term" value="P:amino acid activation for nonribosomal peptide biosynthetic process"/>
    <property type="evidence" value="ECO:0007669"/>
    <property type="project" value="TreeGrafter"/>
</dbReference>
<keyword evidence="2" id="KW-0596">Phosphopantetheine</keyword>
<dbReference type="Pfam" id="PF00668">
    <property type="entry name" value="Condensation"/>
    <property type="match status" value="1"/>
</dbReference>
<dbReference type="SUPFAM" id="SSF52777">
    <property type="entry name" value="CoA-dependent acyltransferases"/>
    <property type="match status" value="2"/>
</dbReference>
<dbReference type="Proteomes" id="UP000649829">
    <property type="component" value="Unassembled WGS sequence"/>
</dbReference>
<dbReference type="PANTHER" id="PTHR45527">
    <property type="entry name" value="NONRIBOSOMAL PEPTIDE SYNTHETASE"/>
    <property type="match status" value="1"/>
</dbReference>
<gene>
    <name evidence="5" type="ORF">GCM10011534_41900</name>
</gene>
<accession>A0A917T9I5</accession>
<dbReference type="InterPro" id="IPR009081">
    <property type="entry name" value="PP-bd_ACP"/>
</dbReference>
<dbReference type="GO" id="GO:0003824">
    <property type="term" value="F:catalytic activity"/>
    <property type="evidence" value="ECO:0007669"/>
    <property type="project" value="InterPro"/>
</dbReference>
<dbReference type="GO" id="GO:0005737">
    <property type="term" value="C:cytoplasm"/>
    <property type="evidence" value="ECO:0007669"/>
    <property type="project" value="TreeGrafter"/>
</dbReference>
<evidence type="ECO:0000313" key="5">
    <source>
        <dbReference type="EMBL" id="GGM15423.1"/>
    </source>
</evidence>
<dbReference type="Gene3D" id="3.30.300.30">
    <property type="match status" value="1"/>
</dbReference>
<dbReference type="GO" id="GO:0044550">
    <property type="term" value="P:secondary metabolite biosynthetic process"/>
    <property type="evidence" value="ECO:0007669"/>
    <property type="project" value="TreeGrafter"/>
</dbReference>
<dbReference type="SUPFAM" id="SSF56801">
    <property type="entry name" value="Acetyl-CoA synthetase-like"/>
    <property type="match status" value="1"/>
</dbReference>
<dbReference type="InterPro" id="IPR025110">
    <property type="entry name" value="AMP-bd_C"/>
</dbReference>
<dbReference type="PANTHER" id="PTHR45527:SF1">
    <property type="entry name" value="FATTY ACID SYNTHASE"/>
    <property type="match status" value="1"/>
</dbReference>
<name>A0A917T9I5_9RHOB</name>
<dbReference type="InterPro" id="IPR045851">
    <property type="entry name" value="AMP-bd_C_sf"/>
</dbReference>
<dbReference type="SMART" id="SM00823">
    <property type="entry name" value="PKS_PP"/>
    <property type="match status" value="1"/>
</dbReference>
<dbReference type="RefSeq" id="WP_051630545.1">
    <property type="nucleotide sequence ID" value="NZ_BMLF01000007.1"/>
</dbReference>
<dbReference type="InterPro" id="IPR023213">
    <property type="entry name" value="CAT-like_dom_sf"/>
</dbReference>
<evidence type="ECO:0000313" key="6">
    <source>
        <dbReference type="Proteomes" id="UP000649829"/>
    </source>
</evidence>
<dbReference type="InterPro" id="IPR029058">
    <property type="entry name" value="AB_hydrolase_fold"/>
</dbReference>
<dbReference type="CDD" id="cd19531">
    <property type="entry name" value="LCL_NRPS-like"/>
    <property type="match status" value="1"/>
</dbReference>
<proteinExistence type="predicted"/>
<dbReference type="Pfam" id="PF13193">
    <property type="entry name" value="AMP-binding_C"/>
    <property type="match status" value="1"/>
</dbReference>
<dbReference type="AlphaFoldDB" id="A0A917T9I5"/>
<dbReference type="SUPFAM" id="SSF53474">
    <property type="entry name" value="alpha/beta-Hydrolases"/>
    <property type="match status" value="1"/>
</dbReference>
<reference evidence="5" key="1">
    <citation type="journal article" date="2014" name="Int. J. Syst. Evol. Microbiol.">
        <title>Complete genome sequence of Corynebacterium casei LMG S-19264T (=DSM 44701T), isolated from a smear-ripened cheese.</title>
        <authorList>
            <consortium name="US DOE Joint Genome Institute (JGI-PGF)"/>
            <person name="Walter F."/>
            <person name="Albersmeier A."/>
            <person name="Kalinowski J."/>
            <person name="Ruckert C."/>
        </authorList>
    </citation>
    <scope>NUCLEOTIDE SEQUENCE</scope>
    <source>
        <strain evidence="5">CGMCC 1.6293</strain>
    </source>
</reference>
<dbReference type="PROSITE" id="PS00012">
    <property type="entry name" value="PHOSPHOPANTETHEINE"/>
    <property type="match status" value="1"/>
</dbReference>
<feature type="domain" description="Carrier" evidence="4">
    <location>
        <begin position="561"/>
        <end position="636"/>
    </location>
</feature>
<dbReference type="Pfam" id="PF00975">
    <property type="entry name" value="Thioesterase"/>
    <property type="match status" value="1"/>
</dbReference>